<keyword evidence="3" id="KW-1185">Reference proteome</keyword>
<dbReference type="AlphaFoldDB" id="A0A9J7ASG5"/>
<evidence type="ECO:0000259" key="1">
    <source>
        <dbReference type="Pfam" id="PF08818"/>
    </source>
</evidence>
<feature type="domain" description="YdhG-like" evidence="1">
    <location>
        <begin position="19"/>
        <end position="124"/>
    </location>
</feature>
<dbReference type="EMBL" id="CP102480">
    <property type="protein sequence ID" value="UUX49810.1"/>
    <property type="molecule type" value="Genomic_DNA"/>
</dbReference>
<protein>
    <submittedName>
        <fullName evidence="2">DUF1801 domain-containing protein</fullName>
    </submittedName>
</protein>
<proteinExistence type="predicted"/>
<dbReference type="Gene3D" id="3.90.1150.200">
    <property type="match status" value="1"/>
</dbReference>
<evidence type="ECO:0000313" key="3">
    <source>
        <dbReference type="Proteomes" id="UP001060336"/>
    </source>
</evidence>
<dbReference type="Pfam" id="PF08818">
    <property type="entry name" value="DUF1801"/>
    <property type="match status" value="1"/>
</dbReference>
<reference evidence="2" key="1">
    <citation type="submission" date="2022-08" db="EMBL/GenBank/DDBJ databases">
        <title>Nisaea acidiphila sp. nov., isolated from a marine algal debris and emended description of the genus Nisaea Urios et al. 2008.</title>
        <authorList>
            <person name="Kwon K."/>
        </authorList>
    </citation>
    <scope>NUCLEOTIDE SEQUENCE</scope>
    <source>
        <strain evidence="2">MEBiC11861</strain>
    </source>
</reference>
<dbReference type="RefSeq" id="WP_257768672.1">
    <property type="nucleotide sequence ID" value="NZ_CP102480.1"/>
</dbReference>
<gene>
    <name evidence="2" type="ORF">NUH88_20750</name>
</gene>
<dbReference type="KEGG" id="naci:NUH88_20750"/>
<dbReference type="SUPFAM" id="SSF159888">
    <property type="entry name" value="YdhG-like"/>
    <property type="match status" value="1"/>
</dbReference>
<sequence length="138" mass="15517">MATTTDIIGEALAGRPPAQRKRLQELRALIRRTAESCDEVSELEECLKWGQPSFVPKPKGIGSTVRIDARGDGVSVYFICTTGLVEHFRELYPGAFDFIGNREIHFSPEEDFPEAELSHCVALALTYHKRKKQVRSPE</sequence>
<name>A0A9J7ASG5_9PROT</name>
<evidence type="ECO:0000313" key="2">
    <source>
        <dbReference type="EMBL" id="UUX49810.1"/>
    </source>
</evidence>
<dbReference type="InterPro" id="IPR014922">
    <property type="entry name" value="YdhG-like"/>
</dbReference>
<accession>A0A9J7ASG5</accession>
<dbReference type="Proteomes" id="UP001060336">
    <property type="component" value="Chromosome"/>
</dbReference>
<organism evidence="2 3">
    <name type="scientific">Nisaea acidiphila</name>
    <dbReference type="NCBI Taxonomy" id="1862145"/>
    <lineage>
        <taxon>Bacteria</taxon>
        <taxon>Pseudomonadati</taxon>
        <taxon>Pseudomonadota</taxon>
        <taxon>Alphaproteobacteria</taxon>
        <taxon>Rhodospirillales</taxon>
        <taxon>Thalassobaculaceae</taxon>
        <taxon>Nisaea</taxon>
    </lineage>
</organism>